<organism evidence="1 2">
    <name type="scientific">Saltatorellus ferox</name>
    <dbReference type="NCBI Taxonomy" id="2528018"/>
    <lineage>
        <taxon>Bacteria</taxon>
        <taxon>Pseudomonadati</taxon>
        <taxon>Planctomycetota</taxon>
        <taxon>Planctomycetia</taxon>
        <taxon>Planctomycetia incertae sedis</taxon>
        <taxon>Saltatorellus</taxon>
    </lineage>
</organism>
<dbReference type="AlphaFoldDB" id="A0A518ELD7"/>
<dbReference type="Proteomes" id="UP000320390">
    <property type="component" value="Chromosome"/>
</dbReference>
<name>A0A518ELD7_9BACT</name>
<accession>A0A518ELD7</accession>
<gene>
    <name evidence="1" type="ORF">Poly30_03760</name>
</gene>
<protein>
    <submittedName>
        <fullName evidence="1">Uncharacterized protein</fullName>
    </submittedName>
</protein>
<sequence length="233" mass="25028">MLFPASGARIPLAIDTEPGRLEVVGEATHRFGDVFAGDEAAHAFTLRTVGATPVTIVQAQPSVSTSLGEIEWQRPDSQRWARYTLGETIEPGSLVRLTAQLSTFVAPPSRRGRIIVVAESPVDPARMEDPPAVLTQRFDLVMLATVSLFVRATPSSMVALDPLPHGSGHTEIVAIESTTGQPFGLAEPLDHRIPMPPGLSVRCTPIAPDERGWSSRWMLEFAVGADTPPGRHG</sequence>
<evidence type="ECO:0000313" key="1">
    <source>
        <dbReference type="EMBL" id="QDV04882.1"/>
    </source>
</evidence>
<dbReference type="EMBL" id="CP036434">
    <property type="protein sequence ID" value="QDV04882.1"/>
    <property type="molecule type" value="Genomic_DNA"/>
</dbReference>
<keyword evidence="2" id="KW-1185">Reference proteome</keyword>
<proteinExistence type="predicted"/>
<evidence type="ECO:0000313" key="2">
    <source>
        <dbReference type="Proteomes" id="UP000320390"/>
    </source>
</evidence>
<reference evidence="1 2" key="1">
    <citation type="submission" date="2019-02" db="EMBL/GenBank/DDBJ databases">
        <title>Deep-cultivation of Planctomycetes and their phenomic and genomic characterization uncovers novel biology.</title>
        <authorList>
            <person name="Wiegand S."/>
            <person name="Jogler M."/>
            <person name="Boedeker C."/>
            <person name="Pinto D."/>
            <person name="Vollmers J."/>
            <person name="Rivas-Marin E."/>
            <person name="Kohn T."/>
            <person name="Peeters S.H."/>
            <person name="Heuer A."/>
            <person name="Rast P."/>
            <person name="Oberbeckmann S."/>
            <person name="Bunk B."/>
            <person name="Jeske O."/>
            <person name="Meyerdierks A."/>
            <person name="Storesund J.E."/>
            <person name="Kallscheuer N."/>
            <person name="Luecker S."/>
            <person name="Lage O.M."/>
            <person name="Pohl T."/>
            <person name="Merkel B.J."/>
            <person name="Hornburger P."/>
            <person name="Mueller R.-W."/>
            <person name="Bruemmer F."/>
            <person name="Labrenz M."/>
            <person name="Spormann A.M."/>
            <person name="Op den Camp H."/>
            <person name="Overmann J."/>
            <person name="Amann R."/>
            <person name="Jetten M.S.M."/>
            <person name="Mascher T."/>
            <person name="Medema M.H."/>
            <person name="Devos D.P."/>
            <person name="Kaster A.-K."/>
            <person name="Ovreas L."/>
            <person name="Rohde M."/>
            <person name="Galperin M.Y."/>
            <person name="Jogler C."/>
        </authorList>
    </citation>
    <scope>NUCLEOTIDE SEQUENCE [LARGE SCALE GENOMIC DNA]</scope>
    <source>
        <strain evidence="1 2">Poly30</strain>
    </source>
</reference>